<evidence type="ECO:0000256" key="4">
    <source>
        <dbReference type="ARBA" id="ARBA00023136"/>
    </source>
</evidence>
<evidence type="ECO:0000313" key="8">
    <source>
        <dbReference type="EMBL" id="CAJ2502632.1"/>
    </source>
</evidence>
<sequence length="798" mass="86239">MSLDKEPWAFSHASPEPTPDDLHDVCLNDEATGFETRIPLPAGSRPECLKNAAHECLFVALIAFAAATPVFLQRSTVVVVASIGESLDMTPAQMAWSTASSGLTTGAFLLPLGHVADTCRLLPRKALLITSLIIFGMLVACTSFSTNGTVLDIISGLTGLACAANIPIAVGILSLVYPVSSRRKNLVFSSFLMGTPAATIIGGLGSGALELQLSWKAPFVALGALYAIVSALAWAFVPKVSEPEDSYEKPELELLTEPHSPLIILDLKRPSELLHFDWLGLILLIAGILLLTVSLTIGPEGPEPWKTPTVIFLLILGALSLGLFILWETVTKSPMIPPSIWDNWNVTLVVLCTLSVSMSYYSQLFWVSMFMQEIEGLSPFDVAVRLLPQALVGLLFSPLVGLIMHRVSGTFLITVAAFATVLSNVLLMFLQHGNYHLIWILPSLMLSTVGLDWTMNVGSLYILSSLPLKHHSIGASLLQITSRLAVPLGMAITTAVWSSYDGKGDRGQPELAYTNVFITTTAFSGLALLLVPFLRIGKQGGTKSETKNQVPDIENSQTNDAEQMDFLPPLPESFLERELELEKRRSKDNRPSMASKRWSPVGTLTPTLTGGSVSGRLPSTPTTGGSVSGRRPSTLAPSVSSLSSSQKSAELPKSVSSLSSSQKSAEPPKSEIRVRSETTARTTIKQGHTPSEKIVWVVCEECGTSKRHAETTHASKRHVETTHAVVGDPARYFNDPACGGGSTVIKEQPHRHHQPVGPSLTQPEHQPAPQRPFGGRRRLPMVNRQLMTHQMLTQGFQL</sequence>
<feature type="compositionally biased region" description="Low complexity" evidence="5">
    <location>
        <begin position="600"/>
        <end position="615"/>
    </location>
</feature>
<feature type="transmembrane region" description="Helical" evidence="6">
    <location>
        <begin position="157"/>
        <end position="179"/>
    </location>
</feature>
<evidence type="ECO:0000259" key="7">
    <source>
        <dbReference type="PROSITE" id="PS50850"/>
    </source>
</evidence>
<dbReference type="GO" id="GO:0016020">
    <property type="term" value="C:membrane"/>
    <property type="evidence" value="ECO:0007669"/>
    <property type="project" value="UniProtKB-SubCell"/>
</dbReference>
<feature type="transmembrane region" description="Helical" evidence="6">
    <location>
        <begin position="512"/>
        <end position="534"/>
    </location>
</feature>
<dbReference type="PANTHER" id="PTHR42718:SF23">
    <property type="entry name" value="MAJOR FACILITATOR SUPERFAMILY (MFS) PROFILE DOMAIN-CONTAINING PROTEIN"/>
    <property type="match status" value="1"/>
</dbReference>
<dbReference type="InterPro" id="IPR011701">
    <property type="entry name" value="MFS"/>
</dbReference>
<reference evidence="8" key="1">
    <citation type="submission" date="2023-10" db="EMBL/GenBank/DDBJ databases">
        <authorList>
            <person name="Hackl T."/>
        </authorList>
    </citation>
    <scope>NUCLEOTIDE SEQUENCE</scope>
</reference>
<evidence type="ECO:0000256" key="5">
    <source>
        <dbReference type="SAM" id="MobiDB-lite"/>
    </source>
</evidence>
<dbReference type="Gene3D" id="1.20.1250.20">
    <property type="entry name" value="MFS general substrate transporter like domains"/>
    <property type="match status" value="2"/>
</dbReference>
<comment type="caution">
    <text evidence="8">The sequence shown here is derived from an EMBL/GenBank/DDBJ whole genome shotgun (WGS) entry which is preliminary data.</text>
</comment>
<feature type="compositionally biased region" description="Polar residues" evidence="5">
    <location>
        <begin position="679"/>
        <end position="688"/>
    </location>
</feature>
<protein>
    <submittedName>
        <fullName evidence="8">Uu.00g100260.m01.CDS01</fullName>
    </submittedName>
</protein>
<evidence type="ECO:0000256" key="2">
    <source>
        <dbReference type="ARBA" id="ARBA00022692"/>
    </source>
</evidence>
<keyword evidence="9" id="KW-1185">Reference proteome</keyword>
<feature type="transmembrane region" description="Helical" evidence="6">
    <location>
        <begin position="186"/>
        <end position="205"/>
    </location>
</feature>
<dbReference type="PANTHER" id="PTHR42718">
    <property type="entry name" value="MAJOR FACILITATOR SUPERFAMILY MULTIDRUG TRANSPORTER MFSC"/>
    <property type="match status" value="1"/>
</dbReference>
<dbReference type="PROSITE" id="PS50850">
    <property type="entry name" value="MFS"/>
    <property type="match status" value="1"/>
</dbReference>
<feature type="compositionally biased region" description="Basic and acidic residues" evidence="5">
    <location>
        <begin position="666"/>
        <end position="678"/>
    </location>
</feature>
<feature type="transmembrane region" description="Helical" evidence="6">
    <location>
        <begin position="386"/>
        <end position="404"/>
    </location>
</feature>
<dbReference type="EMBL" id="CAUWAG010000004">
    <property type="protein sequence ID" value="CAJ2502632.1"/>
    <property type="molecule type" value="Genomic_DNA"/>
</dbReference>
<dbReference type="SUPFAM" id="SSF103473">
    <property type="entry name" value="MFS general substrate transporter"/>
    <property type="match status" value="1"/>
</dbReference>
<feature type="transmembrane region" description="Helical" evidence="6">
    <location>
        <begin position="436"/>
        <end position="463"/>
    </location>
</feature>
<feature type="compositionally biased region" description="Low complexity" evidence="5">
    <location>
        <begin position="632"/>
        <end position="665"/>
    </location>
</feature>
<evidence type="ECO:0000313" key="9">
    <source>
        <dbReference type="Proteomes" id="UP001295740"/>
    </source>
</evidence>
<feature type="domain" description="Major facilitator superfamily (MFS) profile" evidence="7">
    <location>
        <begin position="55"/>
        <end position="539"/>
    </location>
</feature>
<feature type="transmembrane region" description="Helical" evidence="6">
    <location>
        <begin position="92"/>
        <end position="114"/>
    </location>
</feature>
<dbReference type="InterPro" id="IPR036259">
    <property type="entry name" value="MFS_trans_sf"/>
</dbReference>
<dbReference type="AlphaFoldDB" id="A0AAI8VDZ0"/>
<evidence type="ECO:0000256" key="1">
    <source>
        <dbReference type="ARBA" id="ARBA00004141"/>
    </source>
</evidence>
<comment type="subcellular location">
    <subcellularLocation>
        <location evidence="1">Membrane</location>
        <topology evidence="1">Multi-pass membrane protein</topology>
    </subcellularLocation>
</comment>
<feature type="transmembrane region" description="Helical" evidence="6">
    <location>
        <begin position="217"/>
        <end position="237"/>
    </location>
</feature>
<evidence type="ECO:0000256" key="3">
    <source>
        <dbReference type="ARBA" id="ARBA00022989"/>
    </source>
</evidence>
<dbReference type="Pfam" id="PF07690">
    <property type="entry name" value="MFS_1"/>
    <property type="match status" value="1"/>
</dbReference>
<feature type="compositionally biased region" description="Polar residues" evidence="5">
    <location>
        <begin position="541"/>
        <end position="561"/>
    </location>
</feature>
<feature type="region of interest" description="Disordered" evidence="5">
    <location>
        <begin position="581"/>
        <end position="688"/>
    </location>
</feature>
<feature type="region of interest" description="Disordered" evidence="5">
    <location>
        <begin position="745"/>
        <end position="777"/>
    </location>
</feature>
<feature type="transmembrane region" description="Helical" evidence="6">
    <location>
        <begin position="411"/>
        <end position="430"/>
    </location>
</feature>
<feature type="transmembrane region" description="Helical" evidence="6">
    <location>
        <begin position="52"/>
        <end position="72"/>
    </location>
</feature>
<gene>
    <name evidence="8" type="ORF">KHLLAP_LOCUS3100</name>
</gene>
<keyword evidence="3 6" id="KW-1133">Transmembrane helix</keyword>
<feature type="transmembrane region" description="Helical" evidence="6">
    <location>
        <begin position="348"/>
        <end position="366"/>
    </location>
</feature>
<evidence type="ECO:0000256" key="6">
    <source>
        <dbReference type="SAM" id="Phobius"/>
    </source>
</evidence>
<feature type="region of interest" description="Disordered" evidence="5">
    <location>
        <begin position="541"/>
        <end position="566"/>
    </location>
</feature>
<feature type="transmembrane region" description="Helical" evidence="6">
    <location>
        <begin position="126"/>
        <end position="145"/>
    </location>
</feature>
<dbReference type="Proteomes" id="UP001295740">
    <property type="component" value="Unassembled WGS sequence"/>
</dbReference>
<proteinExistence type="predicted"/>
<organism evidence="8 9">
    <name type="scientific">Anthostomella pinea</name>
    <dbReference type="NCBI Taxonomy" id="933095"/>
    <lineage>
        <taxon>Eukaryota</taxon>
        <taxon>Fungi</taxon>
        <taxon>Dikarya</taxon>
        <taxon>Ascomycota</taxon>
        <taxon>Pezizomycotina</taxon>
        <taxon>Sordariomycetes</taxon>
        <taxon>Xylariomycetidae</taxon>
        <taxon>Xylariales</taxon>
        <taxon>Xylariaceae</taxon>
        <taxon>Anthostomella</taxon>
    </lineage>
</organism>
<feature type="transmembrane region" description="Helical" evidence="6">
    <location>
        <begin position="278"/>
        <end position="297"/>
    </location>
</feature>
<feature type="region of interest" description="Disordered" evidence="5">
    <location>
        <begin position="1"/>
        <end position="22"/>
    </location>
</feature>
<dbReference type="InterPro" id="IPR020846">
    <property type="entry name" value="MFS_dom"/>
</dbReference>
<keyword evidence="4 6" id="KW-0472">Membrane</keyword>
<keyword evidence="2 6" id="KW-0812">Transmembrane</keyword>
<feature type="transmembrane region" description="Helical" evidence="6">
    <location>
        <begin position="484"/>
        <end position="500"/>
    </location>
</feature>
<dbReference type="GO" id="GO:0022857">
    <property type="term" value="F:transmembrane transporter activity"/>
    <property type="evidence" value="ECO:0007669"/>
    <property type="project" value="InterPro"/>
</dbReference>
<feature type="compositionally biased region" description="Basic and acidic residues" evidence="5">
    <location>
        <begin position="581"/>
        <end position="590"/>
    </location>
</feature>
<accession>A0AAI8VDZ0</accession>
<feature type="transmembrane region" description="Helical" evidence="6">
    <location>
        <begin position="309"/>
        <end position="327"/>
    </location>
</feature>
<name>A0AAI8VDZ0_9PEZI</name>